<evidence type="ECO:0000256" key="1">
    <source>
        <dbReference type="SAM" id="MobiDB-lite"/>
    </source>
</evidence>
<reference evidence="2" key="1">
    <citation type="submission" date="2019-08" db="EMBL/GenBank/DDBJ databases">
        <title>The improved chromosome-level genome for the pearl oyster Pinctada fucata martensii using PacBio sequencing and Hi-C.</title>
        <authorList>
            <person name="Zheng Z."/>
        </authorList>
    </citation>
    <scope>NUCLEOTIDE SEQUENCE</scope>
    <source>
        <strain evidence="2">ZZ-2019</strain>
        <tissue evidence="2">Adductor muscle</tissue>
    </source>
</reference>
<keyword evidence="3" id="KW-1185">Reference proteome</keyword>
<proteinExistence type="predicted"/>
<comment type="caution">
    <text evidence="2">The sequence shown here is derived from an EMBL/GenBank/DDBJ whole genome shotgun (WGS) entry which is preliminary data.</text>
</comment>
<feature type="compositionally biased region" description="Acidic residues" evidence="1">
    <location>
        <begin position="1"/>
        <end position="17"/>
    </location>
</feature>
<sequence>MGDEDVFEEDEDAAEDGNELRPETPSRRTSRPAVVCITKNSTDVCERDFMTTDTTETESLDLGIIDDNDDDDDRMSIDPDVFKTPMSERQVRHLDSFRETRAYSEVPSRTEIVYTSPTYSNYKDPKDHFQRFPKRENGNHVLERAKSASRIQSIRRIETAILRRQNTDSKLNVKRINVLNEQSKKEPIKTNANGLSCKHINIDLDYQNVGPSAKFESYSRDLLRRPKTALTFNERYTQLAKERMKEQEMSESPDPFVSIIDLTRSLKGNSAGYPENPELSLRHSGYKSVWPLARVKSARNQRINQGKNIELNSISRRLERTPIAWQSFESDTPRYDVQKGLTGHHGRNQAVITLEIPNLAQSKKNVKRMSPLSGLLPRTKLRG</sequence>
<name>A0AA88Y2J4_PINIB</name>
<evidence type="ECO:0000313" key="3">
    <source>
        <dbReference type="Proteomes" id="UP001186944"/>
    </source>
</evidence>
<evidence type="ECO:0000313" key="2">
    <source>
        <dbReference type="EMBL" id="KAK3088053.1"/>
    </source>
</evidence>
<accession>A0AA88Y2J4</accession>
<dbReference type="EMBL" id="VSWD01000011">
    <property type="protein sequence ID" value="KAK3088053.1"/>
    <property type="molecule type" value="Genomic_DNA"/>
</dbReference>
<dbReference type="AlphaFoldDB" id="A0AA88Y2J4"/>
<feature type="region of interest" description="Disordered" evidence="1">
    <location>
        <begin position="1"/>
        <end position="32"/>
    </location>
</feature>
<dbReference type="Proteomes" id="UP001186944">
    <property type="component" value="Unassembled WGS sequence"/>
</dbReference>
<organism evidence="2 3">
    <name type="scientific">Pinctada imbricata</name>
    <name type="common">Atlantic pearl-oyster</name>
    <name type="synonym">Pinctada martensii</name>
    <dbReference type="NCBI Taxonomy" id="66713"/>
    <lineage>
        <taxon>Eukaryota</taxon>
        <taxon>Metazoa</taxon>
        <taxon>Spiralia</taxon>
        <taxon>Lophotrochozoa</taxon>
        <taxon>Mollusca</taxon>
        <taxon>Bivalvia</taxon>
        <taxon>Autobranchia</taxon>
        <taxon>Pteriomorphia</taxon>
        <taxon>Pterioida</taxon>
        <taxon>Pterioidea</taxon>
        <taxon>Pteriidae</taxon>
        <taxon>Pinctada</taxon>
    </lineage>
</organism>
<protein>
    <submittedName>
        <fullName evidence="2">Uncharacterized protein</fullName>
    </submittedName>
</protein>
<gene>
    <name evidence="2" type="ORF">FSP39_014010</name>
</gene>